<dbReference type="PANTHER" id="PTHR45138">
    <property type="entry name" value="REGULATORY COMPONENTS OF SENSORY TRANSDUCTION SYSTEM"/>
    <property type="match status" value="1"/>
</dbReference>
<comment type="cofactor">
    <cofactor evidence="1">
        <name>Mg(2+)</name>
        <dbReference type="ChEBI" id="CHEBI:18420"/>
    </cofactor>
</comment>
<comment type="caution">
    <text evidence="5">The sequence shown here is derived from an EMBL/GenBank/DDBJ whole genome shotgun (WGS) entry which is preliminary data.</text>
</comment>
<dbReference type="GO" id="GO:0005886">
    <property type="term" value="C:plasma membrane"/>
    <property type="evidence" value="ECO:0007669"/>
    <property type="project" value="TreeGrafter"/>
</dbReference>
<dbReference type="Proteomes" id="UP000652567">
    <property type="component" value="Unassembled WGS sequence"/>
</dbReference>
<dbReference type="InterPro" id="IPR050469">
    <property type="entry name" value="Diguanylate_Cyclase"/>
</dbReference>
<organism evidence="5 6">
    <name type="scientific">Cellvibrio polysaccharolyticus</name>
    <dbReference type="NCBI Taxonomy" id="2082724"/>
    <lineage>
        <taxon>Bacteria</taxon>
        <taxon>Pseudomonadati</taxon>
        <taxon>Pseudomonadota</taxon>
        <taxon>Gammaproteobacteria</taxon>
        <taxon>Cellvibrionales</taxon>
        <taxon>Cellvibrionaceae</taxon>
        <taxon>Cellvibrio</taxon>
    </lineage>
</organism>
<keyword evidence="6" id="KW-1185">Reference proteome</keyword>
<gene>
    <name evidence="5" type="ORF">C4F51_11160</name>
</gene>
<dbReference type="NCBIfam" id="TIGR00254">
    <property type="entry name" value="GGDEF"/>
    <property type="match status" value="1"/>
</dbReference>
<dbReference type="InterPro" id="IPR000160">
    <property type="entry name" value="GGDEF_dom"/>
</dbReference>
<accession>A0A928V6E5</accession>
<evidence type="ECO:0000313" key="5">
    <source>
        <dbReference type="EMBL" id="MBE8717741.1"/>
    </source>
</evidence>
<dbReference type="PANTHER" id="PTHR45138:SF9">
    <property type="entry name" value="DIGUANYLATE CYCLASE DGCM-RELATED"/>
    <property type="match status" value="1"/>
</dbReference>
<dbReference type="SMART" id="SM00267">
    <property type="entry name" value="GGDEF"/>
    <property type="match status" value="1"/>
</dbReference>
<evidence type="ECO:0000256" key="1">
    <source>
        <dbReference type="ARBA" id="ARBA00001946"/>
    </source>
</evidence>
<evidence type="ECO:0000259" key="4">
    <source>
        <dbReference type="PROSITE" id="PS50887"/>
    </source>
</evidence>
<feature type="domain" description="GGDEF" evidence="4">
    <location>
        <begin position="71"/>
        <end position="205"/>
    </location>
</feature>
<dbReference type="RefSeq" id="WP_193909766.1">
    <property type="nucleotide sequence ID" value="NZ_PRDL01000001.1"/>
</dbReference>
<dbReference type="GO" id="GO:0052621">
    <property type="term" value="F:diguanylate cyclase activity"/>
    <property type="evidence" value="ECO:0007669"/>
    <property type="project" value="UniProtKB-EC"/>
</dbReference>
<reference evidence="5" key="1">
    <citation type="submission" date="2018-07" db="EMBL/GenBank/DDBJ databases">
        <title>Genome assembly of strain Ka43.</title>
        <authorList>
            <person name="Kukolya J."/>
            <person name="Nagy I."/>
            <person name="Horvath B."/>
            <person name="Toth A."/>
        </authorList>
    </citation>
    <scope>NUCLEOTIDE SEQUENCE</scope>
    <source>
        <strain evidence="5">KB43</strain>
    </source>
</reference>
<evidence type="ECO:0000256" key="3">
    <source>
        <dbReference type="ARBA" id="ARBA00034247"/>
    </source>
</evidence>
<proteinExistence type="predicted"/>
<name>A0A928V6E5_9GAMM</name>
<dbReference type="SUPFAM" id="SSF55073">
    <property type="entry name" value="Nucleotide cyclase"/>
    <property type="match status" value="1"/>
</dbReference>
<dbReference type="GO" id="GO:0043709">
    <property type="term" value="P:cell adhesion involved in single-species biofilm formation"/>
    <property type="evidence" value="ECO:0007669"/>
    <property type="project" value="TreeGrafter"/>
</dbReference>
<evidence type="ECO:0000256" key="2">
    <source>
        <dbReference type="ARBA" id="ARBA00012528"/>
    </source>
</evidence>
<evidence type="ECO:0000313" key="6">
    <source>
        <dbReference type="Proteomes" id="UP000652567"/>
    </source>
</evidence>
<dbReference type="EMBL" id="PRDL01000001">
    <property type="protein sequence ID" value="MBE8717741.1"/>
    <property type="molecule type" value="Genomic_DNA"/>
</dbReference>
<dbReference type="Pfam" id="PF00990">
    <property type="entry name" value="GGDEF"/>
    <property type="match status" value="1"/>
</dbReference>
<dbReference type="CDD" id="cd01949">
    <property type="entry name" value="GGDEF"/>
    <property type="match status" value="1"/>
</dbReference>
<dbReference type="InterPro" id="IPR029787">
    <property type="entry name" value="Nucleotide_cyclase"/>
</dbReference>
<protein>
    <recommendedName>
        <fullName evidence="2">diguanylate cyclase</fullName>
        <ecNumber evidence="2">2.7.7.65</ecNumber>
    </recommendedName>
</protein>
<dbReference type="InterPro" id="IPR043128">
    <property type="entry name" value="Rev_trsase/Diguanyl_cyclase"/>
</dbReference>
<dbReference type="AlphaFoldDB" id="A0A928V6E5"/>
<dbReference type="FunFam" id="3.30.70.270:FF:000001">
    <property type="entry name" value="Diguanylate cyclase domain protein"/>
    <property type="match status" value="1"/>
</dbReference>
<sequence length="230" mass="25926">MADIPLQSPSLITCAETGKACQLQQEMALLRDQVRDLAEKVHTDLLTGLHNYRYFQEVLPLEMERTLRTGQPLSIILLDVDHFKAFNDRWGHEAGNQALQRVGGLINESLRKLDIASRYGGEEFVIILPDTPLKQAIKVAERLRAMIEENPLTLDDTSVTLTVSLGVDEYSFHRGETSVSLLARTDQWLYQAKQAGRNRVEHPPVSCGENFVSSEEKAALFNVFYNSPED</sequence>
<dbReference type="PROSITE" id="PS50887">
    <property type="entry name" value="GGDEF"/>
    <property type="match status" value="1"/>
</dbReference>
<dbReference type="GO" id="GO:1902201">
    <property type="term" value="P:negative regulation of bacterial-type flagellum-dependent cell motility"/>
    <property type="evidence" value="ECO:0007669"/>
    <property type="project" value="TreeGrafter"/>
</dbReference>
<dbReference type="Gene3D" id="3.30.70.270">
    <property type="match status" value="1"/>
</dbReference>
<dbReference type="EC" id="2.7.7.65" evidence="2"/>
<comment type="catalytic activity">
    <reaction evidence="3">
        <text>2 GTP = 3',3'-c-di-GMP + 2 diphosphate</text>
        <dbReference type="Rhea" id="RHEA:24898"/>
        <dbReference type="ChEBI" id="CHEBI:33019"/>
        <dbReference type="ChEBI" id="CHEBI:37565"/>
        <dbReference type="ChEBI" id="CHEBI:58805"/>
        <dbReference type="EC" id="2.7.7.65"/>
    </reaction>
</comment>